<name>V9ID28_APICE</name>
<dbReference type="InterPro" id="IPR036390">
    <property type="entry name" value="WH_DNA-bd_sf"/>
</dbReference>
<proteinExistence type="evidence at transcript level"/>
<feature type="domain" description="ETS" evidence="5">
    <location>
        <begin position="1"/>
        <end position="32"/>
    </location>
</feature>
<dbReference type="EMBL" id="JR038330">
    <property type="protein sequence ID" value="AEY58214.1"/>
    <property type="molecule type" value="mRNA"/>
</dbReference>
<evidence type="ECO:0000256" key="4">
    <source>
        <dbReference type="SAM" id="MobiDB-lite"/>
    </source>
</evidence>
<dbReference type="AlphaFoldDB" id="V9ID28"/>
<feature type="compositionally biased region" description="Low complexity" evidence="4">
    <location>
        <begin position="74"/>
        <end position="98"/>
    </location>
</feature>
<comment type="subcellular location">
    <subcellularLocation>
        <location evidence="3">Nucleus</location>
    </subcellularLocation>
</comment>
<dbReference type="SMART" id="SM00413">
    <property type="entry name" value="ETS"/>
    <property type="match status" value="1"/>
</dbReference>
<dbReference type="GO" id="GO:0030154">
    <property type="term" value="P:cell differentiation"/>
    <property type="evidence" value="ECO:0007669"/>
    <property type="project" value="TreeGrafter"/>
</dbReference>
<keyword evidence="3" id="KW-0539">Nucleus</keyword>
<dbReference type="SUPFAM" id="SSF46785">
    <property type="entry name" value="Winged helix' DNA-binding domain"/>
    <property type="match status" value="1"/>
</dbReference>
<dbReference type="PANTHER" id="PTHR11849">
    <property type="entry name" value="ETS"/>
    <property type="match status" value="1"/>
</dbReference>
<comment type="similarity">
    <text evidence="1 3">Belongs to the ETS family.</text>
</comment>
<evidence type="ECO:0000313" key="6">
    <source>
        <dbReference type="EMBL" id="AEY58214.1"/>
    </source>
</evidence>
<feature type="region of interest" description="Disordered" evidence="4">
    <location>
        <begin position="50"/>
        <end position="98"/>
    </location>
</feature>
<dbReference type="Pfam" id="PF00178">
    <property type="entry name" value="Ets"/>
    <property type="match status" value="1"/>
</dbReference>
<evidence type="ECO:0000259" key="5">
    <source>
        <dbReference type="PROSITE" id="PS50061"/>
    </source>
</evidence>
<dbReference type="InterPro" id="IPR046328">
    <property type="entry name" value="ETS_fam"/>
</dbReference>
<dbReference type="GO" id="GO:0000981">
    <property type="term" value="F:DNA-binding transcription factor activity, RNA polymerase II-specific"/>
    <property type="evidence" value="ECO:0007669"/>
    <property type="project" value="TreeGrafter"/>
</dbReference>
<accession>V9ID28</accession>
<dbReference type="PROSITE" id="PS50061">
    <property type="entry name" value="ETS_DOMAIN_3"/>
    <property type="match status" value="1"/>
</dbReference>
<evidence type="ECO:0000256" key="2">
    <source>
        <dbReference type="ARBA" id="ARBA00023125"/>
    </source>
</evidence>
<dbReference type="InterPro" id="IPR036388">
    <property type="entry name" value="WH-like_DNA-bd_sf"/>
</dbReference>
<gene>
    <name evidence="6" type="ORF">ACCB00739.1</name>
</gene>
<dbReference type="PANTHER" id="PTHR11849:SF201">
    <property type="entry name" value="ETS DNA-BINDING PROTEIN POKKURI"/>
    <property type="match status" value="1"/>
</dbReference>
<dbReference type="GO" id="GO:0043565">
    <property type="term" value="F:sequence-specific DNA binding"/>
    <property type="evidence" value="ECO:0007669"/>
    <property type="project" value="InterPro"/>
</dbReference>
<evidence type="ECO:0000256" key="1">
    <source>
        <dbReference type="ARBA" id="ARBA00005562"/>
    </source>
</evidence>
<organism evidence="6">
    <name type="scientific">Apis cerana</name>
    <name type="common">Indian honeybee</name>
    <dbReference type="NCBI Taxonomy" id="7461"/>
    <lineage>
        <taxon>Eukaryota</taxon>
        <taxon>Metazoa</taxon>
        <taxon>Ecdysozoa</taxon>
        <taxon>Arthropoda</taxon>
        <taxon>Hexapoda</taxon>
        <taxon>Insecta</taxon>
        <taxon>Pterygota</taxon>
        <taxon>Neoptera</taxon>
        <taxon>Endopterygota</taxon>
        <taxon>Hymenoptera</taxon>
        <taxon>Apocrita</taxon>
        <taxon>Aculeata</taxon>
        <taxon>Apoidea</taxon>
        <taxon>Anthophila</taxon>
        <taxon>Apidae</taxon>
        <taxon>Apis</taxon>
    </lineage>
</organism>
<reference evidence="6" key="1">
    <citation type="submission" date="2011-11" db="EMBL/GenBank/DDBJ databases">
        <title>Decoding the brain transcriptome of the Eastern honeybee (Apis cerana) based on pyrosequencing.</title>
        <authorList>
            <person name="Sun L."/>
            <person name="Zheng H."/>
            <person name="Wang Y."/>
            <person name="Xie X."/>
            <person name="Zhu Y."/>
            <person name="Gu W."/>
            <person name="Wang S."/>
        </authorList>
    </citation>
    <scope>NUCLEOTIDE SEQUENCE</scope>
    <source>
        <tissue evidence="6">Brain</tissue>
    </source>
</reference>
<evidence type="ECO:0000256" key="3">
    <source>
        <dbReference type="RuleBase" id="RU004019"/>
    </source>
</evidence>
<dbReference type="GO" id="GO:0005634">
    <property type="term" value="C:nucleus"/>
    <property type="evidence" value="ECO:0007669"/>
    <property type="project" value="UniProtKB-SubCell"/>
</dbReference>
<sequence>MNYDKMSRALRYYYRVNILRKVQGERHCYQFLRNPTELKNIKNISQLRQQMRIKSEPEEDGGSGVEPEIDMPTDLSMSSMSQPSSEQQQQQPLSLLDPPVKYRSHAYNLVKTNQESEEQK</sequence>
<protein>
    <submittedName>
        <fullName evidence="6">Ets DNA-binding protein pokkuri</fullName>
    </submittedName>
</protein>
<dbReference type="InterPro" id="IPR000418">
    <property type="entry name" value="Ets_dom"/>
</dbReference>
<feature type="compositionally biased region" description="Acidic residues" evidence="4">
    <location>
        <begin position="57"/>
        <end position="71"/>
    </location>
</feature>
<dbReference type="Gene3D" id="1.10.10.10">
    <property type="entry name" value="Winged helix-like DNA-binding domain superfamily/Winged helix DNA-binding domain"/>
    <property type="match status" value="1"/>
</dbReference>
<keyword evidence="2 3" id="KW-0238">DNA-binding</keyword>